<accession>A0A5C5WBL6</accession>
<dbReference type="RefSeq" id="WP_231741026.1">
    <property type="nucleotide sequence ID" value="NZ_SIHI01000026.1"/>
</dbReference>
<dbReference type="InterPro" id="IPR008930">
    <property type="entry name" value="Terpenoid_cyclase/PrenylTrfase"/>
</dbReference>
<keyword evidence="3" id="KW-1185">Reference proteome</keyword>
<dbReference type="SUPFAM" id="SSF48239">
    <property type="entry name" value="Terpenoid cyclases/Protein prenyltransferases"/>
    <property type="match status" value="1"/>
</dbReference>
<dbReference type="Gene3D" id="1.50.10.20">
    <property type="match status" value="1"/>
</dbReference>
<evidence type="ECO:0000313" key="3">
    <source>
        <dbReference type="Proteomes" id="UP000317243"/>
    </source>
</evidence>
<comment type="caution">
    <text evidence="2">The sequence shown here is derived from an EMBL/GenBank/DDBJ whole genome shotgun (WGS) entry which is preliminary data.</text>
</comment>
<organism evidence="2 3">
    <name type="scientific">Thalassoglobus neptunius</name>
    <dbReference type="NCBI Taxonomy" id="1938619"/>
    <lineage>
        <taxon>Bacteria</taxon>
        <taxon>Pseudomonadati</taxon>
        <taxon>Planctomycetota</taxon>
        <taxon>Planctomycetia</taxon>
        <taxon>Planctomycetales</taxon>
        <taxon>Planctomycetaceae</taxon>
        <taxon>Thalassoglobus</taxon>
    </lineage>
</organism>
<gene>
    <name evidence="2" type="ORF">KOR42_42800</name>
</gene>
<proteinExistence type="predicted"/>
<feature type="chain" id="PRO_5023095557" evidence="1">
    <location>
        <begin position="24"/>
        <end position="362"/>
    </location>
</feature>
<protein>
    <submittedName>
        <fullName evidence="2">A-macroglobulin complement component</fullName>
    </submittedName>
</protein>
<dbReference type="EMBL" id="SIHI01000026">
    <property type="protein sequence ID" value="TWT47012.1"/>
    <property type="molecule type" value="Genomic_DNA"/>
</dbReference>
<dbReference type="Proteomes" id="UP000317243">
    <property type="component" value="Unassembled WGS sequence"/>
</dbReference>
<reference evidence="2 3" key="1">
    <citation type="submission" date="2019-02" db="EMBL/GenBank/DDBJ databases">
        <title>Deep-cultivation of Planctomycetes and their phenomic and genomic characterization uncovers novel biology.</title>
        <authorList>
            <person name="Wiegand S."/>
            <person name="Jogler M."/>
            <person name="Boedeker C."/>
            <person name="Pinto D."/>
            <person name="Vollmers J."/>
            <person name="Rivas-Marin E."/>
            <person name="Kohn T."/>
            <person name="Peeters S.H."/>
            <person name="Heuer A."/>
            <person name="Rast P."/>
            <person name="Oberbeckmann S."/>
            <person name="Bunk B."/>
            <person name="Jeske O."/>
            <person name="Meyerdierks A."/>
            <person name="Storesund J.E."/>
            <person name="Kallscheuer N."/>
            <person name="Luecker S."/>
            <person name="Lage O.M."/>
            <person name="Pohl T."/>
            <person name="Merkel B.J."/>
            <person name="Hornburger P."/>
            <person name="Mueller R.-W."/>
            <person name="Bruemmer F."/>
            <person name="Labrenz M."/>
            <person name="Spormann A.M."/>
            <person name="Op Den Camp H."/>
            <person name="Overmann J."/>
            <person name="Amann R."/>
            <person name="Jetten M.S.M."/>
            <person name="Mascher T."/>
            <person name="Medema M.H."/>
            <person name="Devos D.P."/>
            <person name="Kaster A.-K."/>
            <person name="Ovreas L."/>
            <person name="Rohde M."/>
            <person name="Galperin M.Y."/>
            <person name="Jogler C."/>
        </authorList>
    </citation>
    <scope>NUCLEOTIDE SEQUENCE [LARGE SCALE GENOMIC DNA]</scope>
    <source>
        <strain evidence="2 3">KOR42</strain>
    </source>
</reference>
<keyword evidence="1" id="KW-0732">Signal</keyword>
<sequence precursor="true">MMFVRQLISVPVLLVTLIATCFAQSSNNELQPEDHQEKIQQVIAKSIPFLIEEGEGWIEKRGCVSCHQVPFMLWSLDAAGKRGFEVDQSKLDHWKDWATKIDHFANPKNTTDRSEAEIAAANIDTMAQLLLILRTQSEDQPPAWQESFTQYLLDNQLPDGSWNACGQLPFQKRPKTETTQVTTMWTLIALLRNGNADSLDLSEQSLSEHLTPEGTSTEWWVTRLLLAVELNRPVGLPLIDVTEARQQLLQFQQHDGGWGWRTSDPSDALATGMALYALSQTQEDESDSAITRSQQFLIETQTDRGFWEVHSTKGKHQHQVTDTATYWGTAWAVVGLCSSLEDDNSYVENLHRDESTRIPDSH</sequence>
<feature type="signal peptide" evidence="1">
    <location>
        <begin position="1"/>
        <end position="23"/>
    </location>
</feature>
<dbReference type="CDD" id="cd00688">
    <property type="entry name" value="ISOPREN_C2_like"/>
    <property type="match status" value="1"/>
</dbReference>
<name>A0A5C5WBL6_9PLAN</name>
<dbReference type="AlphaFoldDB" id="A0A5C5WBL6"/>
<evidence type="ECO:0000256" key="1">
    <source>
        <dbReference type="SAM" id="SignalP"/>
    </source>
</evidence>
<evidence type="ECO:0000313" key="2">
    <source>
        <dbReference type="EMBL" id="TWT47012.1"/>
    </source>
</evidence>